<evidence type="ECO:0000259" key="2">
    <source>
        <dbReference type="Pfam" id="PF20434"/>
    </source>
</evidence>
<dbReference type="PANTHER" id="PTHR48081:SF33">
    <property type="entry name" value="KYNURENINE FORMAMIDASE"/>
    <property type="match status" value="1"/>
</dbReference>
<dbReference type="Proteomes" id="UP001221757">
    <property type="component" value="Unassembled WGS sequence"/>
</dbReference>
<dbReference type="InterPro" id="IPR049492">
    <property type="entry name" value="BD-FAE-like_dom"/>
</dbReference>
<keyword evidence="4" id="KW-1185">Reference proteome</keyword>
<dbReference type="InterPro" id="IPR029058">
    <property type="entry name" value="AB_hydrolase_fold"/>
</dbReference>
<comment type="caution">
    <text evidence="3">The sequence shown here is derived from an EMBL/GenBank/DDBJ whole genome shotgun (WGS) entry which is preliminary data.</text>
</comment>
<evidence type="ECO:0000313" key="4">
    <source>
        <dbReference type="Proteomes" id="UP001221757"/>
    </source>
</evidence>
<dbReference type="GO" id="GO:0016787">
    <property type="term" value="F:hydrolase activity"/>
    <property type="evidence" value="ECO:0007669"/>
    <property type="project" value="UniProtKB-KW"/>
</dbReference>
<evidence type="ECO:0000256" key="1">
    <source>
        <dbReference type="ARBA" id="ARBA00022801"/>
    </source>
</evidence>
<organism evidence="3 4">
    <name type="scientific">Mycena rosella</name>
    <name type="common">Pink bonnet</name>
    <name type="synonym">Agaricus rosellus</name>
    <dbReference type="NCBI Taxonomy" id="1033263"/>
    <lineage>
        <taxon>Eukaryota</taxon>
        <taxon>Fungi</taxon>
        <taxon>Dikarya</taxon>
        <taxon>Basidiomycota</taxon>
        <taxon>Agaricomycotina</taxon>
        <taxon>Agaricomycetes</taxon>
        <taxon>Agaricomycetidae</taxon>
        <taxon>Agaricales</taxon>
        <taxon>Marasmiineae</taxon>
        <taxon>Mycenaceae</taxon>
        <taxon>Mycena</taxon>
    </lineage>
</organism>
<sequence>MVQDGSTTTEYDIPYIPNNPSPLLRFDLYAPDACPRDSPLLVFVHGGAWRAEDKADNDFRTLASRLASASNCPVLVPNYRLTTEHNQFRHPGHAADILAFLVFLTTWPGVPNVFDPAGRPMYLMGHSAGAHILTSIFLDSAHVFPSLTPPSPVLQAVRAIVLSEGIYDIDLLLARFPEYRGWFIAAAFGDRESYADVSTTSLSLREGSDLRWLVIHSAGDTLVDMPQSDTMDAHLRGLYGPAADTRVARNFDQLDVDHDDVLRSPLFVDVVRAFVDGLQ</sequence>
<dbReference type="AlphaFoldDB" id="A0AAD7H225"/>
<dbReference type="Gene3D" id="3.40.50.1820">
    <property type="entry name" value="alpha/beta hydrolase"/>
    <property type="match status" value="1"/>
</dbReference>
<feature type="domain" description="BD-FAE-like" evidence="2">
    <location>
        <begin position="27"/>
        <end position="234"/>
    </location>
</feature>
<dbReference type="PANTHER" id="PTHR48081">
    <property type="entry name" value="AB HYDROLASE SUPERFAMILY PROTEIN C4A8.06C"/>
    <property type="match status" value="1"/>
</dbReference>
<evidence type="ECO:0000313" key="3">
    <source>
        <dbReference type="EMBL" id="KAJ7710004.1"/>
    </source>
</evidence>
<reference evidence="3" key="1">
    <citation type="submission" date="2023-03" db="EMBL/GenBank/DDBJ databases">
        <title>Massive genome expansion in bonnet fungi (Mycena s.s.) driven by repeated elements and novel gene families across ecological guilds.</title>
        <authorList>
            <consortium name="Lawrence Berkeley National Laboratory"/>
            <person name="Harder C.B."/>
            <person name="Miyauchi S."/>
            <person name="Viragh M."/>
            <person name="Kuo A."/>
            <person name="Thoen E."/>
            <person name="Andreopoulos B."/>
            <person name="Lu D."/>
            <person name="Skrede I."/>
            <person name="Drula E."/>
            <person name="Henrissat B."/>
            <person name="Morin E."/>
            <person name="Kohler A."/>
            <person name="Barry K."/>
            <person name="LaButti K."/>
            <person name="Morin E."/>
            <person name="Salamov A."/>
            <person name="Lipzen A."/>
            <person name="Mereny Z."/>
            <person name="Hegedus B."/>
            <person name="Baldrian P."/>
            <person name="Stursova M."/>
            <person name="Weitz H."/>
            <person name="Taylor A."/>
            <person name="Grigoriev I.V."/>
            <person name="Nagy L.G."/>
            <person name="Martin F."/>
            <person name="Kauserud H."/>
        </authorList>
    </citation>
    <scope>NUCLEOTIDE SEQUENCE</scope>
    <source>
        <strain evidence="3">CBHHK067</strain>
    </source>
</reference>
<dbReference type="EMBL" id="JARKIE010000002">
    <property type="protein sequence ID" value="KAJ7710004.1"/>
    <property type="molecule type" value="Genomic_DNA"/>
</dbReference>
<proteinExistence type="predicted"/>
<keyword evidence="1" id="KW-0378">Hydrolase</keyword>
<dbReference type="InterPro" id="IPR050300">
    <property type="entry name" value="GDXG_lipolytic_enzyme"/>
</dbReference>
<name>A0AAD7H225_MYCRO</name>
<gene>
    <name evidence="3" type="ORF">B0H17DRAFT_916143</name>
</gene>
<accession>A0AAD7H225</accession>
<dbReference type="SUPFAM" id="SSF53474">
    <property type="entry name" value="alpha/beta-Hydrolases"/>
    <property type="match status" value="1"/>
</dbReference>
<dbReference type="Pfam" id="PF20434">
    <property type="entry name" value="BD-FAE"/>
    <property type="match status" value="1"/>
</dbReference>
<protein>
    <submittedName>
        <fullName evidence="3">Alpha/beta-hydrolase</fullName>
    </submittedName>
</protein>